<feature type="region of interest" description="Disordered" evidence="1">
    <location>
        <begin position="1"/>
        <end position="21"/>
    </location>
</feature>
<evidence type="ECO:0000313" key="4">
    <source>
        <dbReference type="Proteomes" id="UP000438429"/>
    </source>
</evidence>
<feature type="compositionally biased region" description="Basic and acidic residues" evidence="1">
    <location>
        <begin position="97"/>
        <end position="113"/>
    </location>
</feature>
<organism evidence="3 4">
    <name type="scientific">Scophthalmus maximus</name>
    <name type="common">Turbot</name>
    <name type="synonym">Psetta maxima</name>
    <dbReference type="NCBI Taxonomy" id="52904"/>
    <lineage>
        <taxon>Eukaryota</taxon>
        <taxon>Metazoa</taxon>
        <taxon>Chordata</taxon>
        <taxon>Craniata</taxon>
        <taxon>Vertebrata</taxon>
        <taxon>Euteleostomi</taxon>
        <taxon>Actinopterygii</taxon>
        <taxon>Neopterygii</taxon>
        <taxon>Teleostei</taxon>
        <taxon>Neoteleostei</taxon>
        <taxon>Acanthomorphata</taxon>
        <taxon>Carangaria</taxon>
        <taxon>Pleuronectiformes</taxon>
        <taxon>Pleuronectoidei</taxon>
        <taxon>Scophthalmidae</taxon>
        <taxon>Scophthalmus</taxon>
    </lineage>
</organism>
<dbReference type="EMBL" id="VEVO01000020">
    <property type="protein sequence ID" value="KAF0025084.1"/>
    <property type="molecule type" value="Genomic_DNA"/>
</dbReference>
<dbReference type="InterPro" id="IPR052072">
    <property type="entry name" value="Vascular_dev_regulator"/>
</dbReference>
<dbReference type="AlphaFoldDB" id="A0A6A4S3H7"/>
<dbReference type="Proteomes" id="UP000438429">
    <property type="component" value="Unassembled WGS sequence"/>
</dbReference>
<dbReference type="Gene3D" id="2.60.200.20">
    <property type="match status" value="1"/>
</dbReference>
<accession>A0A6A4S3H7</accession>
<dbReference type="PANTHER" id="PTHR16027">
    <property type="entry name" value="DILUTE DOMAIN-CONTAINING PROTEIN YPR089W"/>
    <property type="match status" value="1"/>
</dbReference>
<comment type="caution">
    <text evidence="3">The sequence shown here is derived from an EMBL/GenBank/DDBJ whole genome shotgun (WGS) entry which is preliminary data.</text>
</comment>
<feature type="compositionally biased region" description="Acidic residues" evidence="1">
    <location>
        <begin position="159"/>
        <end position="172"/>
    </location>
</feature>
<dbReference type="GO" id="GO:0001525">
    <property type="term" value="P:angiogenesis"/>
    <property type="evidence" value="ECO:0007669"/>
    <property type="project" value="TreeGrafter"/>
</dbReference>
<name>A0A6A4S3H7_SCOMX</name>
<feature type="region of interest" description="Disordered" evidence="1">
    <location>
        <begin position="79"/>
        <end position="113"/>
    </location>
</feature>
<dbReference type="GO" id="GO:0005911">
    <property type="term" value="C:cell-cell junction"/>
    <property type="evidence" value="ECO:0007669"/>
    <property type="project" value="TreeGrafter"/>
</dbReference>
<dbReference type="GO" id="GO:0051020">
    <property type="term" value="F:GTPase binding"/>
    <property type="evidence" value="ECO:0007669"/>
    <property type="project" value="TreeGrafter"/>
</dbReference>
<dbReference type="Gene3D" id="3.10.20.90">
    <property type="entry name" value="Phosphatidylinositol 3-kinase Catalytic Subunit, Chain A, domain 1"/>
    <property type="match status" value="1"/>
</dbReference>
<evidence type="ECO:0000256" key="1">
    <source>
        <dbReference type="SAM" id="MobiDB-lite"/>
    </source>
</evidence>
<dbReference type="SMART" id="SM01132">
    <property type="entry name" value="DIL"/>
    <property type="match status" value="1"/>
</dbReference>
<proteinExistence type="predicted"/>
<evidence type="ECO:0000259" key="2">
    <source>
        <dbReference type="PROSITE" id="PS51126"/>
    </source>
</evidence>
<protein>
    <recommendedName>
        <fullName evidence="2">Dilute domain-containing protein</fullName>
    </recommendedName>
</protein>
<dbReference type="InterPro" id="IPR008984">
    <property type="entry name" value="SMAD_FHA_dom_sf"/>
</dbReference>
<dbReference type="PANTHER" id="PTHR16027:SF4">
    <property type="entry name" value="RAS-INTERACTING PROTEIN 1"/>
    <property type="match status" value="1"/>
</dbReference>
<feature type="region of interest" description="Disordered" evidence="1">
    <location>
        <begin position="501"/>
        <end position="522"/>
    </location>
</feature>
<feature type="compositionally biased region" description="Polar residues" evidence="1">
    <location>
        <begin position="135"/>
        <end position="149"/>
    </location>
</feature>
<gene>
    <name evidence="3" type="ORF">F2P81_021965</name>
</gene>
<dbReference type="InterPro" id="IPR002710">
    <property type="entry name" value="Dilute_dom"/>
</dbReference>
<sequence length="855" mass="93844">MPRDAVTCGDALTADDPSELSNQITAPGILKIFGNEICEGAHYKSVLATTQSSINAQARKLQKSRSRVTSTLIDRTMGRGHKLWRSKSEMDLLDPDTDPKQDPEHDTCVKDRSGSLNQTSLQCYECPEQDHTHSRATPSEGSRATTETLCPQRPRGEREGEESEREETESSDDNTTQYSIHPPHDCPYLLLLQGCSPAQDFVIYLLAGTKIGIGQQSDPDDGSKHDILLFATDILSRHCYFHRHGAGGPTALCPCPDALVTRNGEVLRKEVQLSPGDVIGLGQCYLFLFKDPLALMHEEVNSAAPEPSWSAAPWMLGHNTSTGHATEMNLCNTCTSTCADLSGQSGKQTLSDGPPCLKSPEGHRLTLTYETEDEDYIVEEIVAAGRTQVEERPPLTAAFSLCMCIQHSATCLHTSDLRRLLLTIASRVQSAMCEHTKDLAAVQPDVLNGEGPNPEDLQPLGLSEAIPGLRPLVAWMSNSLELLQFVQYQLPLILEWRTGKEQGWEEDGGDESKEGERIGGSPASEETVAVLEEVIMLAFQQCVYYITKVLYPILPGLLDCNPFRKSPDLGSSGLQVPDEIQRVVEVLNEAWILLSDCQLHPEISSQLIGYLFYFINASLVNSLMERGSEPGSYQWSSGVRMRANLDFLLDWAHAAGQGELALEHTHTLSSAINLLSTPKKNLQQKGELFATTTKCLIKWITESNQGFLLGMCKRAVFRSPSATVVASISQVHRDVAQDSSNIPPSGTSVSQIYPTPSIPSGQVLVKVVPGQLHNSTTSIVTFVIFDDAQWTVFPGSAVQPLHLPVKWSSRIPTIRGKVGKVLDQSWSENLVFTQDIIQLSDVSSITMSRNDIIEM</sequence>
<reference evidence="3 4" key="1">
    <citation type="submission" date="2019-06" db="EMBL/GenBank/DDBJ databases">
        <title>Draft genomes of female and male turbot (Scophthalmus maximus).</title>
        <authorList>
            <person name="Xu H."/>
            <person name="Xu X.-W."/>
            <person name="Shao C."/>
            <person name="Chen S."/>
        </authorList>
    </citation>
    <scope>NUCLEOTIDE SEQUENCE [LARGE SCALE GENOMIC DNA]</scope>
    <source>
        <strain evidence="3">Ysfricsl-2016a</strain>
        <tissue evidence="3">Blood</tissue>
    </source>
</reference>
<evidence type="ECO:0000313" key="3">
    <source>
        <dbReference type="EMBL" id="KAF0025084.1"/>
    </source>
</evidence>
<dbReference type="GO" id="GO:0035024">
    <property type="term" value="P:negative regulation of Rho protein signal transduction"/>
    <property type="evidence" value="ECO:0007669"/>
    <property type="project" value="TreeGrafter"/>
</dbReference>
<feature type="region of interest" description="Disordered" evidence="1">
    <location>
        <begin position="130"/>
        <end position="179"/>
    </location>
</feature>
<dbReference type="SUPFAM" id="SSF49879">
    <property type="entry name" value="SMAD/FHA domain"/>
    <property type="match status" value="1"/>
</dbReference>
<feature type="domain" description="Dilute" evidence="2">
    <location>
        <begin position="463"/>
        <end position="734"/>
    </location>
</feature>
<dbReference type="Pfam" id="PF01843">
    <property type="entry name" value="DIL"/>
    <property type="match status" value="1"/>
</dbReference>
<dbReference type="PROSITE" id="PS51126">
    <property type="entry name" value="DILUTE"/>
    <property type="match status" value="1"/>
</dbReference>